<accession>A0A6S6T6M8</accession>
<dbReference type="EMBL" id="CACVAY010000089">
    <property type="protein sequence ID" value="CAA6818981.1"/>
    <property type="molecule type" value="Genomic_DNA"/>
</dbReference>
<reference evidence="1" key="1">
    <citation type="submission" date="2020-01" db="EMBL/GenBank/DDBJ databases">
        <authorList>
            <person name="Meier V. D."/>
            <person name="Meier V D."/>
        </authorList>
    </citation>
    <scope>NUCLEOTIDE SEQUENCE</scope>
    <source>
        <strain evidence="1">HLG_WM_MAG_07</strain>
    </source>
</reference>
<name>A0A6S6T6M8_9GAMM</name>
<proteinExistence type="predicted"/>
<sequence>MQALFLNSVLVAKHHARKNSSVAYFLNNLINRLEEPSLDITKDVAFPISRKDSLPRPPPL</sequence>
<organism evidence="1">
    <name type="scientific">uncultured Thiotrichaceae bacterium</name>
    <dbReference type="NCBI Taxonomy" id="298394"/>
    <lineage>
        <taxon>Bacteria</taxon>
        <taxon>Pseudomonadati</taxon>
        <taxon>Pseudomonadota</taxon>
        <taxon>Gammaproteobacteria</taxon>
        <taxon>Thiotrichales</taxon>
        <taxon>Thiotrichaceae</taxon>
        <taxon>environmental samples</taxon>
    </lineage>
</organism>
<protein>
    <submittedName>
        <fullName evidence="1">Uncharacterized protein</fullName>
    </submittedName>
</protein>
<gene>
    <name evidence="1" type="ORF">HELGO_WM45168</name>
</gene>
<evidence type="ECO:0000313" key="1">
    <source>
        <dbReference type="EMBL" id="CAA6818981.1"/>
    </source>
</evidence>
<dbReference type="AlphaFoldDB" id="A0A6S6T6M8"/>